<organism evidence="2 3">
    <name type="scientific">Pterulicium gracile</name>
    <dbReference type="NCBI Taxonomy" id="1884261"/>
    <lineage>
        <taxon>Eukaryota</taxon>
        <taxon>Fungi</taxon>
        <taxon>Dikarya</taxon>
        <taxon>Basidiomycota</taxon>
        <taxon>Agaricomycotina</taxon>
        <taxon>Agaricomycetes</taxon>
        <taxon>Agaricomycetidae</taxon>
        <taxon>Agaricales</taxon>
        <taxon>Pleurotineae</taxon>
        <taxon>Pterulaceae</taxon>
        <taxon>Pterulicium</taxon>
    </lineage>
</organism>
<keyword evidence="1" id="KW-0472">Membrane</keyword>
<reference evidence="2 3" key="1">
    <citation type="journal article" date="2019" name="Nat. Ecol. Evol.">
        <title>Megaphylogeny resolves global patterns of mushroom evolution.</title>
        <authorList>
            <person name="Varga T."/>
            <person name="Krizsan K."/>
            <person name="Foldi C."/>
            <person name="Dima B."/>
            <person name="Sanchez-Garcia M."/>
            <person name="Sanchez-Ramirez S."/>
            <person name="Szollosi G.J."/>
            <person name="Szarkandi J.G."/>
            <person name="Papp V."/>
            <person name="Albert L."/>
            <person name="Andreopoulos W."/>
            <person name="Angelini C."/>
            <person name="Antonin V."/>
            <person name="Barry K.W."/>
            <person name="Bougher N.L."/>
            <person name="Buchanan P."/>
            <person name="Buyck B."/>
            <person name="Bense V."/>
            <person name="Catcheside P."/>
            <person name="Chovatia M."/>
            <person name="Cooper J."/>
            <person name="Damon W."/>
            <person name="Desjardin D."/>
            <person name="Finy P."/>
            <person name="Geml J."/>
            <person name="Haridas S."/>
            <person name="Hughes K."/>
            <person name="Justo A."/>
            <person name="Karasinski D."/>
            <person name="Kautmanova I."/>
            <person name="Kiss B."/>
            <person name="Kocsube S."/>
            <person name="Kotiranta H."/>
            <person name="LaButti K.M."/>
            <person name="Lechner B.E."/>
            <person name="Liimatainen K."/>
            <person name="Lipzen A."/>
            <person name="Lukacs Z."/>
            <person name="Mihaltcheva S."/>
            <person name="Morgado L.N."/>
            <person name="Niskanen T."/>
            <person name="Noordeloos M.E."/>
            <person name="Ohm R.A."/>
            <person name="Ortiz-Santana B."/>
            <person name="Ovrebo C."/>
            <person name="Racz N."/>
            <person name="Riley R."/>
            <person name="Savchenko A."/>
            <person name="Shiryaev A."/>
            <person name="Soop K."/>
            <person name="Spirin V."/>
            <person name="Szebenyi C."/>
            <person name="Tomsovsky M."/>
            <person name="Tulloss R.E."/>
            <person name="Uehling J."/>
            <person name="Grigoriev I.V."/>
            <person name="Vagvolgyi C."/>
            <person name="Papp T."/>
            <person name="Martin F.M."/>
            <person name="Miettinen O."/>
            <person name="Hibbett D.S."/>
            <person name="Nagy L.G."/>
        </authorList>
    </citation>
    <scope>NUCLEOTIDE SEQUENCE [LARGE SCALE GENOMIC DNA]</scope>
    <source>
        <strain evidence="2 3">CBS 309.79</strain>
    </source>
</reference>
<accession>A0A5C3QCL7</accession>
<dbReference type="STRING" id="1884261.A0A5C3QCL7"/>
<keyword evidence="1" id="KW-0812">Transmembrane</keyword>
<dbReference type="AlphaFoldDB" id="A0A5C3QCL7"/>
<name>A0A5C3QCL7_9AGAR</name>
<gene>
    <name evidence="2" type="ORF">BDV98DRAFT_509975</name>
</gene>
<dbReference type="EMBL" id="ML178831">
    <property type="protein sequence ID" value="TFK99804.1"/>
    <property type="molecule type" value="Genomic_DNA"/>
</dbReference>
<keyword evidence="1" id="KW-1133">Transmembrane helix</keyword>
<dbReference type="OrthoDB" id="3246013at2759"/>
<evidence type="ECO:0000313" key="3">
    <source>
        <dbReference type="Proteomes" id="UP000305067"/>
    </source>
</evidence>
<evidence type="ECO:0000313" key="2">
    <source>
        <dbReference type="EMBL" id="TFK99804.1"/>
    </source>
</evidence>
<feature type="non-terminal residue" evidence="2">
    <location>
        <position position="1"/>
    </location>
</feature>
<proteinExistence type="predicted"/>
<keyword evidence="3" id="KW-1185">Reference proteome</keyword>
<dbReference type="Proteomes" id="UP000305067">
    <property type="component" value="Unassembled WGS sequence"/>
</dbReference>
<evidence type="ECO:0000256" key="1">
    <source>
        <dbReference type="SAM" id="Phobius"/>
    </source>
</evidence>
<feature type="transmembrane region" description="Helical" evidence="1">
    <location>
        <begin position="73"/>
        <end position="94"/>
    </location>
</feature>
<protein>
    <submittedName>
        <fullName evidence="2">Uncharacterized protein</fullName>
    </submittedName>
</protein>
<sequence>VYLPAIVGIVPENMIKAFPAFFDFCYIARCNAIPTDTLEELEDALQRFHQYCSVFAGANLLLPQQHLMSHYPAGIRLFVTPYAAGTFLLSYLHYHSVKKPWRRSNRYEALPKMLLIQQRQQ</sequence>